<dbReference type="EMBL" id="GGEC01007406">
    <property type="protein sequence ID" value="MBW87889.1"/>
    <property type="molecule type" value="Transcribed_RNA"/>
</dbReference>
<evidence type="ECO:0000313" key="1">
    <source>
        <dbReference type="EMBL" id="MBW87889.1"/>
    </source>
</evidence>
<sequence length="44" mass="5031">MGVREINENPKGLYGLEKLFSFILIFSWRFGCLVRGKITVKVGN</sequence>
<protein>
    <submittedName>
        <fullName evidence="1">Uncharacterized protein</fullName>
    </submittedName>
</protein>
<name>A0A2P2J342_RHIMU</name>
<dbReference type="AlphaFoldDB" id="A0A2P2J342"/>
<accession>A0A2P2J342</accession>
<reference evidence="1" key="1">
    <citation type="submission" date="2018-02" db="EMBL/GenBank/DDBJ databases">
        <title>Rhizophora mucronata_Transcriptome.</title>
        <authorList>
            <person name="Meera S.P."/>
            <person name="Sreeshan A."/>
            <person name="Augustine A."/>
        </authorList>
    </citation>
    <scope>NUCLEOTIDE SEQUENCE</scope>
    <source>
        <tissue evidence="1">Leaf</tissue>
    </source>
</reference>
<organism evidence="1">
    <name type="scientific">Rhizophora mucronata</name>
    <name type="common">Asiatic mangrove</name>
    <dbReference type="NCBI Taxonomy" id="61149"/>
    <lineage>
        <taxon>Eukaryota</taxon>
        <taxon>Viridiplantae</taxon>
        <taxon>Streptophyta</taxon>
        <taxon>Embryophyta</taxon>
        <taxon>Tracheophyta</taxon>
        <taxon>Spermatophyta</taxon>
        <taxon>Magnoliopsida</taxon>
        <taxon>eudicotyledons</taxon>
        <taxon>Gunneridae</taxon>
        <taxon>Pentapetalae</taxon>
        <taxon>rosids</taxon>
        <taxon>fabids</taxon>
        <taxon>Malpighiales</taxon>
        <taxon>Rhizophoraceae</taxon>
        <taxon>Rhizophora</taxon>
    </lineage>
</organism>
<proteinExistence type="predicted"/>